<proteinExistence type="predicted"/>
<dbReference type="RefSeq" id="WP_005179862.1">
    <property type="nucleotide sequence ID" value="NZ_BANR01000036.1"/>
</dbReference>
<reference evidence="2 3" key="1">
    <citation type="submission" date="2012-12" db="EMBL/GenBank/DDBJ databases">
        <title>Whole genome shotgun sequence of Gordonia aichiensis NBRC 108223.</title>
        <authorList>
            <person name="Isaki-Nakamura S."/>
            <person name="Hosoyama A."/>
            <person name="Tsuchikane K."/>
            <person name="Ando Y."/>
            <person name="Baba S."/>
            <person name="Ohji S."/>
            <person name="Hamada M."/>
            <person name="Tamura T."/>
            <person name="Yamazoe A."/>
            <person name="Yamazaki S."/>
            <person name="Fujita N."/>
        </authorList>
    </citation>
    <scope>NUCLEOTIDE SEQUENCE [LARGE SCALE GENOMIC DNA]</scope>
    <source>
        <strain evidence="2 3">NBRC 108223</strain>
    </source>
</reference>
<dbReference type="Proteomes" id="UP000010988">
    <property type="component" value="Unassembled WGS sequence"/>
</dbReference>
<dbReference type="eggNOG" id="ENOG5031VWN">
    <property type="taxonomic scope" value="Bacteria"/>
</dbReference>
<dbReference type="EMBL" id="BANR01000036">
    <property type="protein sequence ID" value="GAC50994.1"/>
    <property type="molecule type" value="Genomic_DNA"/>
</dbReference>
<organism evidence="2 3">
    <name type="scientific">Gordonia aichiensis NBRC 108223</name>
    <dbReference type="NCBI Taxonomy" id="1220583"/>
    <lineage>
        <taxon>Bacteria</taxon>
        <taxon>Bacillati</taxon>
        <taxon>Actinomycetota</taxon>
        <taxon>Actinomycetes</taxon>
        <taxon>Mycobacteriales</taxon>
        <taxon>Gordoniaceae</taxon>
        <taxon>Gordonia</taxon>
    </lineage>
</organism>
<evidence type="ECO:0000313" key="3">
    <source>
        <dbReference type="Proteomes" id="UP000010988"/>
    </source>
</evidence>
<keyword evidence="3" id="KW-1185">Reference proteome</keyword>
<evidence type="ECO:0000256" key="1">
    <source>
        <dbReference type="SAM" id="MobiDB-lite"/>
    </source>
</evidence>
<sequence>MTNSVHSDLPAIQWDGRPSPQDGSVIDAGGQRNPDSAIDPHRSDFVLTRDVQVARIRLTHWVFEQATTTARRCGFAWKPQPDAPSTYPDLCAAYGTSKRSGGSLPVSSENSASVILTSPEANFAWRFIHDVAHVERGLSFSLVDEYELALWQLSELERDGFGTDSLEYAFLKADTLGQVIINAVARRFPADQEVFDLECQQLGFEQGILREIRRESS</sequence>
<accession>L7KQX6</accession>
<dbReference type="STRING" id="1220583.GOACH_36_00160"/>
<feature type="region of interest" description="Disordered" evidence="1">
    <location>
        <begin position="1"/>
        <end position="41"/>
    </location>
</feature>
<evidence type="ECO:0000313" key="2">
    <source>
        <dbReference type="EMBL" id="GAC50994.1"/>
    </source>
</evidence>
<protein>
    <submittedName>
        <fullName evidence="2">Uncharacterized protein</fullName>
    </submittedName>
</protein>
<name>L7KQX6_9ACTN</name>
<dbReference type="AlphaFoldDB" id="L7KQX6"/>
<comment type="caution">
    <text evidence="2">The sequence shown here is derived from an EMBL/GenBank/DDBJ whole genome shotgun (WGS) entry which is preliminary data.</text>
</comment>
<gene>
    <name evidence="2" type="ORF">GOACH_36_00160</name>
</gene>